<dbReference type="InterPro" id="IPR012336">
    <property type="entry name" value="Thioredoxin-like_fold"/>
</dbReference>
<feature type="coiled-coil region" evidence="6">
    <location>
        <begin position="62"/>
        <end position="89"/>
    </location>
</feature>
<evidence type="ECO:0000259" key="7">
    <source>
        <dbReference type="Pfam" id="PF13462"/>
    </source>
</evidence>
<dbReference type="PANTHER" id="PTHR13887:SF14">
    <property type="entry name" value="DISULFIDE BOND FORMATION PROTEIN D"/>
    <property type="match status" value="1"/>
</dbReference>
<reference evidence="8 9" key="1">
    <citation type="submission" date="2019-04" db="EMBL/GenBank/DDBJ databases">
        <title>Natronospirillum operosus gen. nov., sp. nov., a haloalkaliphilic satellite isolated from decaying biomass of laboratory culture of cyanobacterium Geitlerinema sp. and proposal of Natronospirillaceae fam. nov. and Saccharospirillaceae fam. nov.</title>
        <authorList>
            <person name="Kevbrin V."/>
            <person name="Boltyanskaya Y."/>
            <person name="Koziaeva V."/>
            <person name="Grouzdev D.S."/>
            <person name="Park M."/>
            <person name="Cho J."/>
        </authorList>
    </citation>
    <scope>NUCLEOTIDE SEQUENCE [LARGE SCALE GENOMIC DNA]</scope>
    <source>
        <strain evidence="8 9">G-116</strain>
    </source>
</reference>
<evidence type="ECO:0000256" key="5">
    <source>
        <dbReference type="ARBA" id="ARBA00023284"/>
    </source>
</evidence>
<comment type="similarity">
    <text evidence="1">Belongs to the thioredoxin family. DsbA subfamily.</text>
</comment>
<proteinExistence type="inferred from homology"/>
<dbReference type="SUPFAM" id="SSF52833">
    <property type="entry name" value="Thioredoxin-like"/>
    <property type="match status" value="1"/>
</dbReference>
<keyword evidence="9" id="KW-1185">Reference proteome</keyword>
<sequence length="274" mass="29614">MNRVLLIVVVGLIFTAAAVGGLKTAMTPPAPQADAVDARMETRLQALGLTEEQLEDTIISGVEAFIARQQQAQREAQQQELRAAAENLRPASPDEDFIQGDESAEFSLIEYSDFECPFCKRFHDTASSFNANNDNLNRVYRHFPLPNHNPQAMQAAIGAECVGRELGTEAYWAFNDAYYAGTRSGGRGLEDQSVAELMVATGMSSEATESCLSDPEMQARVETMLDEGQRAGVSGTPGIFIRHNPTGQALRVPGAVPLPDLQGRFDSFAAQTGG</sequence>
<feature type="domain" description="Thioredoxin-like fold" evidence="7">
    <location>
        <begin position="95"/>
        <end position="244"/>
    </location>
</feature>
<dbReference type="Pfam" id="PF13462">
    <property type="entry name" value="Thioredoxin_4"/>
    <property type="match status" value="1"/>
</dbReference>
<dbReference type="EMBL" id="SRMF01000001">
    <property type="protein sequence ID" value="TGG95101.1"/>
    <property type="molecule type" value="Genomic_DNA"/>
</dbReference>
<dbReference type="GO" id="GO:0016491">
    <property type="term" value="F:oxidoreductase activity"/>
    <property type="evidence" value="ECO:0007669"/>
    <property type="project" value="UniProtKB-KW"/>
</dbReference>
<accession>A0A4Z0WHE5</accession>
<keyword evidence="3" id="KW-0560">Oxidoreductase</keyword>
<dbReference type="OrthoDB" id="9807490at2"/>
<protein>
    <recommendedName>
        <fullName evidence="7">Thioredoxin-like fold domain-containing protein</fullName>
    </recommendedName>
</protein>
<evidence type="ECO:0000256" key="2">
    <source>
        <dbReference type="ARBA" id="ARBA00022729"/>
    </source>
</evidence>
<dbReference type="AlphaFoldDB" id="A0A4Z0WHE5"/>
<dbReference type="Proteomes" id="UP000297475">
    <property type="component" value="Unassembled WGS sequence"/>
</dbReference>
<keyword evidence="6" id="KW-0175">Coiled coil</keyword>
<dbReference type="RefSeq" id="WP_135480489.1">
    <property type="nucleotide sequence ID" value="NZ_SRMF01000001.1"/>
</dbReference>
<organism evidence="8 9">
    <name type="scientific">Natronospirillum operosum</name>
    <dbReference type="NCBI Taxonomy" id="2759953"/>
    <lineage>
        <taxon>Bacteria</taxon>
        <taxon>Pseudomonadati</taxon>
        <taxon>Pseudomonadota</taxon>
        <taxon>Gammaproteobacteria</taxon>
        <taxon>Oceanospirillales</taxon>
        <taxon>Natronospirillaceae</taxon>
        <taxon>Natronospirillum</taxon>
    </lineage>
</organism>
<keyword evidence="2" id="KW-0732">Signal</keyword>
<evidence type="ECO:0000313" key="9">
    <source>
        <dbReference type="Proteomes" id="UP000297475"/>
    </source>
</evidence>
<keyword evidence="4" id="KW-1015">Disulfide bond</keyword>
<evidence type="ECO:0000256" key="6">
    <source>
        <dbReference type="SAM" id="Coils"/>
    </source>
</evidence>
<evidence type="ECO:0000256" key="4">
    <source>
        <dbReference type="ARBA" id="ARBA00023157"/>
    </source>
</evidence>
<evidence type="ECO:0000313" key="8">
    <source>
        <dbReference type="EMBL" id="TGG95101.1"/>
    </source>
</evidence>
<dbReference type="PANTHER" id="PTHR13887">
    <property type="entry name" value="GLUTATHIONE S-TRANSFERASE KAPPA"/>
    <property type="match status" value="1"/>
</dbReference>
<dbReference type="Gene3D" id="3.40.30.10">
    <property type="entry name" value="Glutaredoxin"/>
    <property type="match status" value="1"/>
</dbReference>
<name>A0A4Z0WHE5_9GAMM</name>
<evidence type="ECO:0000256" key="1">
    <source>
        <dbReference type="ARBA" id="ARBA00005791"/>
    </source>
</evidence>
<dbReference type="InterPro" id="IPR036249">
    <property type="entry name" value="Thioredoxin-like_sf"/>
</dbReference>
<gene>
    <name evidence="8" type="ORF">E4656_01345</name>
</gene>
<keyword evidence="5" id="KW-0676">Redox-active center</keyword>
<evidence type="ECO:0000256" key="3">
    <source>
        <dbReference type="ARBA" id="ARBA00023002"/>
    </source>
</evidence>
<comment type="caution">
    <text evidence="8">The sequence shown here is derived from an EMBL/GenBank/DDBJ whole genome shotgun (WGS) entry which is preliminary data.</text>
</comment>